<dbReference type="Proteomes" id="UP000321832">
    <property type="component" value="Unassembled WGS sequence"/>
</dbReference>
<feature type="domain" description="Histidine kinase" evidence="14">
    <location>
        <begin position="90"/>
        <end position="286"/>
    </location>
</feature>
<organism evidence="16 17">
    <name type="scientific">Piscinibacter aquaticus</name>
    <dbReference type="NCBI Taxonomy" id="392597"/>
    <lineage>
        <taxon>Bacteria</taxon>
        <taxon>Pseudomonadati</taxon>
        <taxon>Pseudomonadota</taxon>
        <taxon>Betaproteobacteria</taxon>
        <taxon>Burkholderiales</taxon>
        <taxon>Sphaerotilaceae</taxon>
        <taxon>Piscinibacter</taxon>
    </lineage>
</organism>
<dbReference type="InterPro" id="IPR036890">
    <property type="entry name" value="HATPase_C_sf"/>
</dbReference>
<dbReference type="PROSITE" id="PS50113">
    <property type="entry name" value="PAC"/>
    <property type="match status" value="1"/>
</dbReference>
<dbReference type="AlphaFoldDB" id="A0A5C6U325"/>
<dbReference type="Pfam" id="PF02518">
    <property type="entry name" value="HATPase_c"/>
    <property type="match status" value="1"/>
</dbReference>
<evidence type="ECO:0000313" key="17">
    <source>
        <dbReference type="Proteomes" id="UP000321832"/>
    </source>
</evidence>
<dbReference type="EC" id="2.7.13.3" evidence="2"/>
<evidence type="ECO:0000256" key="1">
    <source>
        <dbReference type="ARBA" id="ARBA00000085"/>
    </source>
</evidence>
<evidence type="ECO:0000256" key="5">
    <source>
        <dbReference type="ARBA" id="ARBA00022606"/>
    </source>
</evidence>
<keyword evidence="12" id="KW-0675">Receptor</keyword>
<dbReference type="InterPro" id="IPR035965">
    <property type="entry name" value="PAS-like_dom_sf"/>
</dbReference>
<dbReference type="InterPro" id="IPR011495">
    <property type="entry name" value="Sig_transdc_His_kin_sub2_dim/P"/>
</dbReference>
<dbReference type="SUPFAM" id="SSF55785">
    <property type="entry name" value="PYP-like sensor domain (PAS domain)"/>
    <property type="match status" value="1"/>
</dbReference>
<keyword evidence="11" id="KW-0157">Chromophore</keyword>
<keyword evidence="4" id="KW-0597">Phosphoprotein</keyword>
<evidence type="ECO:0000256" key="13">
    <source>
        <dbReference type="SAM" id="MobiDB-lite"/>
    </source>
</evidence>
<keyword evidence="6" id="KW-0808">Transferase</keyword>
<name>A0A5C6U325_9BURK</name>
<protein>
    <recommendedName>
        <fullName evidence="2">histidine kinase</fullName>
        <ecNumber evidence="2">2.7.13.3</ecNumber>
    </recommendedName>
</protein>
<dbReference type="Gene3D" id="3.30.450.20">
    <property type="entry name" value="PAS domain"/>
    <property type="match status" value="1"/>
</dbReference>
<keyword evidence="5" id="KW-0716">Sensory transduction</keyword>
<dbReference type="SMART" id="SM00911">
    <property type="entry name" value="HWE_HK"/>
    <property type="match status" value="1"/>
</dbReference>
<keyword evidence="9" id="KW-0418">Kinase</keyword>
<evidence type="ECO:0000256" key="10">
    <source>
        <dbReference type="ARBA" id="ARBA00022840"/>
    </source>
</evidence>
<dbReference type="SMART" id="SM00086">
    <property type="entry name" value="PAC"/>
    <property type="match status" value="1"/>
</dbReference>
<dbReference type="InterPro" id="IPR003594">
    <property type="entry name" value="HATPase_dom"/>
</dbReference>
<keyword evidence="17" id="KW-1185">Reference proteome</keyword>
<gene>
    <name evidence="16" type="ORF">FSC37_21145</name>
</gene>
<evidence type="ECO:0000256" key="12">
    <source>
        <dbReference type="ARBA" id="ARBA00023170"/>
    </source>
</evidence>
<keyword evidence="3" id="KW-0600">Photoreceptor protein</keyword>
<evidence type="ECO:0000313" key="16">
    <source>
        <dbReference type="EMBL" id="TXC67294.1"/>
    </source>
</evidence>
<dbReference type="InterPro" id="IPR000700">
    <property type="entry name" value="PAS-assoc_C"/>
</dbReference>
<evidence type="ECO:0000256" key="11">
    <source>
        <dbReference type="ARBA" id="ARBA00022991"/>
    </source>
</evidence>
<accession>A0A5C6U325</accession>
<evidence type="ECO:0000259" key="14">
    <source>
        <dbReference type="PROSITE" id="PS50109"/>
    </source>
</evidence>
<keyword evidence="8" id="KW-0547">Nucleotide-binding</keyword>
<keyword evidence="10" id="KW-0067">ATP-binding</keyword>
<dbReference type="InterPro" id="IPR005467">
    <property type="entry name" value="His_kinase_dom"/>
</dbReference>
<sequence length="309" mass="33950">MLPPEEAEAIRRSAFDPALTDPAPGVSHYTNEWIDTSGKRYWIEWTNSVLHDTEGRMAYMVSIGVDISERRAAAEKIRVALHEKELLLQEIYHRVKNNLQMVVSLLTLQARNTDHPQARAALGDSARRIRSMALVHEQLYQSGDLSEINFGSYIGQLIHQIESSHEDAAPRVRIRTEVAPVRLGIETAVPLGLIVNELVTNAYKHAFPDGRGGTIGLCLQPLPGGELELSVSDDGIGLPPGIDPAQFRSLGLRLVSMLAAQLGGELTLSRPPEGGSRFTLRFVPERPEDKRLPASDGSHATRKPVQSAP</sequence>
<comment type="catalytic activity">
    <reaction evidence="1">
        <text>ATP + protein L-histidine = ADP + protein N-phospho-L-histidine.</text>
        <dbReference type="EC" id="2.7.13.3"/>
    </reaction>
</comment>
<dbReference type="SUPFAM" id="SSF55874">
    <property type="entry name" value="ATPase domain of HSP90 chaperone/DNA topoisomerase II/histidine kinase"/>
    <property type="match status" value="1"/>
</dbReference>
<keyword evidence="7" id="KW-0677">Repeat</keyword>
<evidence type="ECO:0000256" key="2">
    <source>
        <dbReference type="ARBA" id="ARBA00012438"/>
    </source>
</evidence>
<dbReference type="Pfam" id="PF07568">
    <property type="entry name" value="HisKA_2"/>
    <property type="match status" value="1"/>
</dbReference>
<proteinExistence type="predicted"/>
<evidence type="ECO:0000256" key="8">
    <source>
        <dbReference type="ARBA" id="ARBA00022741"/>
    </source>
</evidence>
<dbReference type="GO" id="GO:0005524">
    <property type="term" value="F:ATP binding"/>
    <property type="evidence" value="ECO:0007669"/>
    <property type="project" value="UniProtKB-KW"/>
</dbReference>
<evidence type="ECO:0000256" key="7">
    <source>
        <dbReference type="ARBA" id="ARBA00022737"/>
    </source>
</evidence>
<evidence type="ECO:0000256" key="4">
    <source>
        <dbReference type="ARBA" id="ARBA00022553"/>
    </source>
</evidence>
<feature type="compositionally biased region" description="Basic and acidic residues" evidence="13">
    <location>
        <begin position="283"/>
        <end position="293"/>
    </location>
</feature>
<feature type="region of interest" description="Disordered" evidence="13">
    <location>
        <begin position="268"/>
        <end position="309"/>
    </location>
</feature>
<dbReference type="GO" id="GO:0009881">
    <property type="term" value="F:photoreceptor activity"/>
    <property type="evidence" value="ECO:0007669"/>
    <property type="project" value="UniProtKB-KW"/>
</dbReference>
<dbReference type="InterPro" id="IPR001610">
    <property type="entry name" value="PAC"/>
</dbReference>
<evidence type="ECO:0000256" key="3">
    <source>
        <dbReference type="ARBA" id="ARBA00022543"/>
    </source>
</evidence>
<reference evidence="16 17" key="1">
    <citation type="submission" date="2019-08" db="EMBL/GenBank/DDBJ databases">
        <authorList>
            <person name="Khan S.A."/>
            <person name="Jeon C.O."/>
            <person name="Jeong S.E."/>
        </authorList>
    </citation>
    <scope>NUCLEOTIDE SEQUENCE [LARGE SCALE GENOMIC DNA]</scope>
    <source>
        <strain evidence="17">IMCC1728</strain>
    </source>
</reference>
<comment type="caution">
    <text evidence="16">The sequence shown here is derived from an EMBL/GenBank/DDBJ whole genome shotgun (WGS) entry which is preliminary data.</text>
</comment>
<dbReference type="PANTHER" id="PTHR41523">
    <property type="entry name" value="TWO-COMPONENT SYSTEM SENSOR PROTEIN"/>
    <property type="match status" value="1"/>
</dbReference>
<dbReference type="EMBL" id="VOPW01000001">
    <property type="protein sequence ID" value="TXC67294.1"/>
    <property type="molecule type" value="Genomic_DNA"/>
</dbReference>
<dbReference type="PROSITE" id="PS50109">
    <property type="entry name" value="HIS_KIN"/>
    <property type="match status" value="1"/>
</dbReference>
<dbReference type="SMART" id="SM00387">
    <property type="entry name" value="HATPase_c"/>
    <property type="match status" value="1"/>
</dbReference>
<evidence type="ECO:0000259" key="15">
    <source>
        <dbReference type="PROSITE" id="PS50113"/>
    </source>
</evidence>
<evidence type="ECO:0000256" key="6">
    <source>
        <dbReference type="ARBA" id="ARBA00022679"/>
    </source>
</evidence>
<dbReference type="GO" id="GO:0004673">
    <property type="term" value="F:protein histidine kinase activity"/>
    <property type="evidence" value="ECO:0007669"/>
    <property type="project" value="UniProtKB-EC"/>
</dbReference>
<evidence type="ECO:0000256" key="9">
    <source>
        <dbReference type="ARBA" id="ARBA00022777"/>
    </source>
</evidence>
<dbReference type="Gene3D" id="3.30.565.10">
    <property type="entry name" value="Histidine kinase-like ATPase, C-terminal domain"/>
    <property type="match status" value="1"/>
</dbReference>
<dbReference type="InterPro" id="IPR011102">
    <property type="entry name" value="Sig_transdc_His_kinase_HWE"/>
</dbReference>
<dbReference type="PANTHER" id="PTHR41523:SF8">
    <property type="entry name" value="ETHYLENE RESPONSE SENSOR PROTEIN"/>
    <property type="match status" value="1"/>
</dbReference>
<feature type="domain" description="PAC" evidence="15">
    <location>
        <begin position="27"/>
        <end position="79"/>
    </location>
</feature>